<dbReference type="PANTHER" id="PTHR42923">
    <property type="entry name" value="PROTOPORPHYRINOGEN OXIDASE"/>
    <property type="match status" value="1"/>
</dbReference>
<gene>
    <name evidence="2" type="ORF">J5A65_11330</name>
</gene>
<reference evidence="2 3" key="1">
    <citation type="submission" date="2021-03" db="EMBL/GenBank/DDBJ databases">
        <title>Human Oral Microbial Genomes.</title>
        <authorList>
            <person name="Johnston C.D."/>
            <person name="Chen T."/>
            <person name="Dewhirst F.E."/>
        </authorList>
    </citation>
    <scope>NUCLEOTIDE SEQUENCE [LARGE SCALE GENOMIC DNA]</scope>
    <source>
        <strain evidence="2 3">DSMZ 100122</strain>
    </source>
</reference>
<accession>A0ABX7Y3U6</accession>
<dbReference type="Gene3D" id="3.50.50.60">
    <property type="entry name" value="FAD/NAD(P)-binding domain"/>
    <property type="match status" value="1"/>
</dbReference>
<evidence type="ECO:0000259" key="1">
    <source>
        <dbReference type="Pfam" id="PF01593"/>
    </source>
</evidence>
<dbReference type="InterPro" id="IPR050464">
    <property type="entry name" value="Zeta_carotene_desat/Oxidored"/>
</dbReference>
<name>A0ABX7Y3U6_9ACTN</name>
<dbReference type="SUPFAM" id="SSF51905">
    <property type="entry name" value="FAD/NAD(P)-binding domain"/>
    <property type="match status" value="1"/>
</dbReference>
<proteinExistence type="predicted"/>
<dbReference type="RefSeq" id="WP_212322035.1">
    <property type="nucleotide sequence ID" value="NZ_AP024463.1"/>
</dbReference>
<sequence length="389" mass="42330">MKDVIVVGAGLAGLSAAWRMRHWDTLVLEADSRVGGRIRSERRGQYWLNWGGHVFAGPGSSTDSLLNEVGVLAVAVPGSLQGLQMNGKFIRKGHIATYPFRIPMSFKARLATLLTGIKVVSGVARYTAVVRQRPGESGPMRQQRVYDFDNERSFLDFIKDQPEDAAALFKTTVTRSAGDMDQISAGSGIGYFSLVLGIGQGLNRAIVGGPSTLTESVAVALGDTVQLGARVHEVVHRKNSVLVRYEQDGQDHEAEARAVILATTADVSHQIAVDLPYDLNEALGKVQYGPHVSTAFLTNETTRQRWDDVYAIAAPKRSFAICLNHASVIRSQEKERQPGGSIMCFSPASLGRALFDKSNEEVIATHLADLEEVLRPGFSDMVVEARAER</sequence>
<keyword evidence="3" id="KW-1185">Reference proteome</keyword>
<protein>
    <submittedName>
        <fullName evidence="2">FAD-dependent oxidoreductase</fullName>
    </submittedName>
</protein>
<feature type="domain" description="Amine oxidase" evidence="1">
    <location>
        <begin position="11"/>
        <end position="375"/>
    </location>
</feature>
<evidence type="ECO:0000313" key="3">
    <source>
        <dbReference type="Proteomes" id="UP000678513"/>
    </source>
</evidence>
<dbReference type="EMBL" id="CP072384">
    <property type="protein sequence ID" value="QUC07515.1"/>
    <property type="molecule type" value="Genomic_DNA"/>
</dbReference>
<dbReference type="PANTHER" id="PTHR42923:SF3">
    <property type="entry name" value="PROTOPORPHYRINOGEN OXIDASE"/>
    <property type="match status" value="1"/>
</dbReference>
<dbReference type="Proteomes" id="UP000678513">
    <property type="component" value="Chromosome"/>
</dbReference>
<evidence type="ECO:0000313" key="2">
    <source>
        <dbReference type="EMBL" id="QUC07515.1"/>
    </source>
</evidence>
<dbReference type="InterPro" id="IPR036188">
    <property type="entry name" value="FAD/NAD-bd_sf"/>
</dbReference>
<dbReference type="InterPro" id="IPR002937">
    <property type="entry name" value="Amino_oxidase"/>
</dbReference>
<dbReference type="Pfam" id="PF01593">
    <property type="entry name" value="Amino_oxidase"/>
    <property type="match status" value="1"/>
</dbReference>
<organism evidence="2 3">
    <name type="scientific">Arachnia rubra</name>
    <dbReference type="NCBI Taxonomy" id="1547448"/>
    <lineage>
        <taxon>Bacteria</taxon>
        <taxon>Bacillati</taxon>
        <taxon>Actinomycetota</taxon>
        <taxon>Actinomycetes</taxon>
        <taxon>Propionibacteriales</taxon>
        <taxon>Propionibacteriaceae</taxon>
        <taxon>Arachnia</taxon>
    </lineage>
</organism>